<dbReference type="EMBL" id="CP026604">
    <property type="protein sequence ID" value="AWB66301.1"/>
    <property type="molecule type" value="Genomic_DNA"/>
</dbReference>
<dbReference type="AlphaFoldDB" id="A0A2S0VQ05"/>
<reference evidence="2 3" key="1">
    <citation type="submission" date="2018-01" db="EMBL/GenBank/DDBJ databases">
        <title>Genome sequence of a Cantenovulum-like bacteria.</title>
        <authorList>
            <person name="Tan W.R."/>
            <person name="Lau N.-S."/>
            <person name="Go F."/>
            <person name="Amirul A.-A.A."/>
        </authorList>
    </citation>
    <scope>NUCLEOTIDE SEQUENCE [LARGE SCALE GENOMIC DNA]</scope>
    <source>
        <strain evidence="2 3">CCB-QB4</strain>
    </source>
</reference>
<protein>
    <submittedName>
        <fullName evidence="2">Uncharacterized protein</fullName>
    </submittedName>
</protein>
<proteinExistence type="predicted"/>
<gene>
    <name evidence="2" type="ORF">C2869_07580</name>
</gene>
<dbReference type="Gene3D" id="2.160.20.10">
    <property type="entry name" value="Single-stranded right-handed beta-helix, Pectin lyase-like"/>
    <property type="match status" value="1"/>
</dbReference>
<keyword evidence="3" id="KW-1185">Reference proteome</keyword>
<feature type="chain" id="PRO_5015583507" evidence="1">
    <location>
        <begin position="27"/>
        <end position="404"/>
    </location>
</feature>
<accession>A0A2S0VQ05</accession>
<sequence>MRVNQHLSRKLVVSLLPLLVSCANVAQPLPSVHPSLNASNSRWDEASQTLTITQSVTFANKSVDVANDKALDEVMEDFYWTIPKNIKKVVIGENVTVTGHFRFSDEQVLTGQDRFTSRIFGTNTKAWARGLNQKQDKGTTCARNGKPGAVAGDDRIHDCQKWQYGGVSVESNAPVKASYTIKNLTIENPRTYAITAIRHRMIVDGVNIINTRPYPDYQSNSDGIGGGPGSRVTNTYIDTWDDSIKLYKDGMHVENVTIIHNPNGSPFQLGWGNKKPANFTLKNIKVIQAKPSKRNRFNLALFANSGGKIASTVNIDGFIADYESTAILNKCGENQVMPFAYISNPQSTLTLNVADNAALQINAPAKVCGKGKVLGLSDFNAKQAVTLKRGNIAKVTGCLQCEPK</sequence>
<evidence type="ECO:0000313" key="3">
    <source>
        <dbReference type="Proteomes" id="UP000244441"/>
    </source>
</evidence>
<dbReference type="InterPro" id="IPR012334">
    <property type="entry name" value="Pectin_lyas_fold"/>
</dbReference>
<organism evidence="2 3">
    <name type="scientific">Saccharobesus litoralis</name>
    <dbReference type="NCBI Taxonomy" id="2172099"/>
    <lineage>
        <taxon>Bacteria</taxon>
        <taxon>Pseudomonadati</taxon>
        <taxon>Pseudomonadota</taxon>
        <taxon>Gammaproteobacteria</taxon>
        <taxon>Alteromonadales</taxon>
        <taxon>Alteromonadaceae</taxon>
        <taxon>Saccharobesus</taxon>
    </lineage>
</organism>
<dbReference type="SUPFAM" id="SSF51126">
    <property type="entry name" value="Pectin lyase-like"/>
    <property type="match status" value="1"/>
</dbReference>
<evidence type="ECO:0000256" key="1">
    <source>
        <dbReference type="SAM" id="SignalP"/>
    </source>
</evidence>
<dbReference type="KEGG" id="cate:C2869_07580"/>
<dbReference type="OrthoDB" id="6338785at2"/>
<dbReference type="InterPro" id="IPR011050">
    <property type="entry name" value="Pectin_lyase_fold/virulence"/>
</dbReference>
<dbReference type="PROSITE" id="PS51257">
    <property type="entry name" value="PROKAR_LIPOPROTEIN"/>
    <property type="match status" value="1"/>
</dbReference>
<dbReference type="RefSeq" id="WP_108602371.1">
    <property type="nucleotide sequence ID" value="NZ_CP026604.1"/>
</dbReference>
<dbReference type="Proteomes" id="UP000244441">
    <property type="component" value="Chromosome"/>
</dbReference>
<keyword evidence="1" id="KW-0732">Signal</keyword>
<feature type="signal peptide" evidence="1">
    <location>
        <begin position="1"/>
        <end position="26"/>
    </location>
</feature>
<name>A0A2S0VQ05_9ALTE</name>
<evidence type="ECO:0000313" key="2">
    <source>
        <dbReference type="EMBL" id="AWB66301.1"/>
    </source>
</evidence>